<name>A0A2R9BDW0_PANPA</name>
<sequence length="155" mass="15772">MASSCPGTPSPAGLPPPSVATPGEPLGEGGEWTGRGTGTSRCPSRSPGRRGPTPPAGRSSTTPATAPTSTSCCAARSFAPALLRPLHATAQAAMRKRHLERLALSYARARAPGPAPSCCCPAPPPPSRSPRPALPATAPPGWPRPRCCPESQQNK</sequence>
<dbReference type="EMBL" id="AJFE02066627">
    <property type="status" value="NOT_ANNOTATED_CDS"/>
    <property type="molecule type" value="Genomic_DNA"/>
</dbReference>
<keyword evidence="3" id="KW-1185">Reference proteome</keyword>
<dbReference type="AlphaFoldDB" id="A0A2R9BDW0"/>
<feature type="compositionally biased region" description="Low complexity" evidence="1">
    <location>
        <begin position="38"/>
        <end position="70"/>
    </location>
</feature>
<accession>A0A2R9BDW0</accession>
<feature type="compositionally biased region" description="Gly residues" evidence="1">
    <location>
        <begin position="26"/>
        <end position="37"/>
    </location>
</feature>
<dbReference type="Proteomes" id="UP000240080">
    <property type="component" value="Chromosome 8"/>
</dbReference>
<feature type="region of interest" description="Disordered" evidence="1">
    <location>
        <begin position="1"/>
        <end position="70"/>
    </location>
</feature>
<feature type="compositionally biased region" description="Pro residues" evidence="1">
    <location>
        <begin position="8"/>
        <end position="19"/>
    </location>
</feature>
<reference evidence="2 3" key="1">
    <citation type="journal article" date="2012" name="Nature">
        <title>The bonobo genome compared with the chimpanzee and human genomes.</title>
        <authorList>
            <person name="Prufer K."/>
            <person name="Munch K."/>
            <person name="Hellmann I."/>
            <person name="Akagi K."/>
            <person name="Miller J.R."/>
            <person name="Walenz B."/>
            <person name="Koren S."/>
            <person name="Sutton G."/>
            <person name="Kodira C."/>
            <person name="Winer R."/>
            <person name="Knight J.R."/>
            <person name="Mullikin J.C."/>
            <person name="Meader S.J."/>
            <person name="Ponting C.P."/>
            <person name="Lunter G."/>
            <person name="Higashino S."/>
            <person name="Hobolth A."/>
            <person name="Dutheil J."/>
            <person name="Karakoc E."/>
            <person name="Alkan C."/>
            <person name="Sajjadian S."/>
            <person name="Catacchio C.R."/>
            <person name="Ventura M."/>
            <person name="Marques-Bonet T."/>
            <person name="Eichler E.E."/>
            <person name="Andre C."/>
            <person name="Atencia R."/>
            <person name="Mugisha L."/>
            <person name="Junhold J."/>
            <person name="Patterson N."/>
            <person name="Siebauer M."/>
            <person name="Good J.M."/>
            <person name="Fischer A."/>
            <person name="Ptak S.E."/>
            <person name="Lachmann M."/>
            <person name="Symer D.E."/>
            <person name="Mailund T."/>
            <person name="Schierup M.H."/>
            <person name="Andres A.M."/>
            <person name="Kelso J."/>
            <person name="Paabo S."/>
        </authorList>
    </citation>
    <scope>NUCLEOTIDE SEQUENCE [LARGE SCALE GENOMIC DNA]</scope>
</reference>
<protein>
    <submittedName>
        <fullName evidence="2">Uncharacterized protein</fullName>
    </submittedName>
</protein>
<feature type="compositionally biased region" description="Pro residues" evidence="1">
    <location>
        <begin position="122"/>
        <end position="143"/>
    </location>
</feature>
<evidence type="ECO:0000256" key="1">
    <source>
        <dbReference type="SAM" id="MobiDB-lite"/>
    </source>
</evidence>
<organism evidence="2 3">
    <name type="scientific">Pan paniscus</name>
    <name type="common">Pygmy chimpanzee</name>
    <name type="synonym">Bonobo</name>
    <dbReference type="NCBI Taxonomy" id="9597"/>
    <lineage>
        <taxon>Eukaryota</taxon>
        <taxon>Metazoa</taxon>
        <taxon>Chordata</taxon>
        <taxon>Craniata</taxon>
        <taxon>Vertebrata</taxon>
        <taxon>Euteleostomi</taxon>
        <taxon>Mammalia</taxon>
        <taxon>Eutheria</taxon>
        <taxon>Euarchontoglires</taxon>
        <taxon>Primates</taxon>
        <taxon>Haplorrhini</taxon>
        <taxon>Catarrhini</taxon>
        <taxon>Hominidae</taxon>
        <taxon>Pan</taxon>
    </lineage>
</organism>
<dbReference type="Ensembl" id="ENSPPAT00000050197.1">
    <property type="protein sequence ID" value="ENSPPAP00000027357.1"/>
    <property type="gene ID" value="ENSPPAG00000036750.1"/>
</dbReference>
<dbReference type="Bgee" id="ENSPPAG00000036750">
    <property type="expression patterns" value="Expressed in testis and 1 other cell type or tissue"/>
</dbReference>
<reference evidence="2" key="2">
    <citation type="submission" date="2025-08" db="UniProtKB">
        <authorList>
            <consortium name="Ensembl"/>
        </authorList>
    </citation>
    <scope>IDENTIFICATION</scope>
</reference>
<evidence type="ECO:0000313" key="3">
    <source>
        <dbReference type="Proteomes" id="UP000240080"/>
    </source>
</evidence>
<dbReference type="PRINTS" id="PR01217">
    <property type="entry name" value="PRICHEXTENSN"/>
</dbReference>
<proteinExistence type="predicted"/>
<reference evidence="2" key="3">
    <citation type="submission" date="2025-09" db="UniProtKB">
        <authorList>
            <consortium name="Ensembl"/>
        </authorList>
    </citation>
    <scope>IDENTIFICATION</scope>
</reference>
<evidence type="ECO:0000313" key="2">
    <source>
        <dbReference type="Ensembl" id="ENSPPAP00000027357.1"/>
    </source>
</evidence>
<feature type="region of interest" description="Disordered" evidence="1">
    <location>
        <begin position="110"/>
        <end position="155"/>
    </location>
</feature>